<accession>A0AAD7ESY6</accession>
<evidence type="ECO:0000256" key="1">
    <source>
        <dbReference type="SAM" id="MobiDB-lite"/>
    </source>
</evidence>
<comment type="caution">
    <text evidence="2">The sequence shown here is derived from an EMBL/GenBank/DDBJ whole genome shotgun (WGS) entry which is preliminary data.</text>
</comment>
<dbReference type="EMBL" id="JARIHO010000016">
    <property type="protein sequence ID" value="KAJ7349119.1"/>
    <property type="molecule type" value="Genomic_DNA"/>
</dbReference>
<dbReference type="AlphaFoldDB" id="A0AAD7ESY6"/>
<dbReference type="Proteomes" id="UP001218218">
    <property type="component" value="Unassembled WGS sequence"/>
</dbReference>
<dbReference type="Gene3D" id="3.80.10.10">
    <property type="entry name" value="Ribonuclease Inhibitor"/>
    <property type="match status" value="1"/>
</dbReference>
<evidence type="ECO:0000313" key="2">
    <source>
        <dbReference type="EMBL" id="KAJ7349119.1"/>
    </source>
</evidence>
<dbReference type="InterPro" id="IPR032675">
    <property type="entry name" value="LRR_dom_sf"/>
</dbReference>
<evidence type="ECO:0008006" key="4">
    <source>
        <dbReference type="Google" id="ProtNLM"/>
    </source>
</evidence>
<keyword evidence="3" id="KW-1185">Reference proteome</keyword>
<proteinExistence type="predicted"/>
<name>A0AAD7ESY6_9AGAR</name>
<feature type="compositionally biased region" description="Acidic residues" evidence="1">
    <location>
        <begin position="552"/>
        <end position="570"/>
    </location>
</feature>
<reference evidence="2" key="1">
    <citation type="submission" date="2023-03" db="EMBL/GenBank/DDBJ databases">
        <title>Massive genome expansion in bonnet fungi (Mycena s.s.) driven by repeated elements and novel gene families across ecological guilds.</title>
        <authorList>
            <consortium name="Lawrence Berkeley National Laboratory"/>
            <person name="Harder C.B."/>
            <person name="Miyauchi S."/>
            <person name="Viragh M."/>
            <person name="Kuo A."/>
            <person name="Thoen E."/>
            <person name="Andreopoulos B."/>
            <person name="Lu D."/>
            <person name="Skrede I."/>
            <person name="Drula E."/>
            <person name="Henrissat B."/>
            <person name="Morin E."/>
            <person name="Kohler A."/>
            <person name="Barry K."/>
            <person name="LaButti K."/>
            <person name="Morin E."/>
            <person name="Salamov A."/>
            <person name="Lipzen A."/>
            <person name="Mereny Z."/>
            <person name="Hegedus B."/>
            <person name="Baldrian P."/>
            <person name="Stursova M."/>
            <person name="Weitz H."/>
            <person name="Taylor A."/>
            <person name="Grigoriev I.V."/>
            <person name="Nagy L.G."/>
            <person name="Martin F."/>
            <person name="Kauserud H."/>
        </authorList>
    </citation>
    <scope>NUCLEOTIDE SEQUENCE</scope>
    <source>
        <strain evidence="2">CBHHK002</strain>
    </source>
</reference>
<feature type="region of interest" description="Disordered" evidence="1">
    <location>
        <begin position="537"/>
        <end position="570"/>
    </location>
</feature>
<dbReference type="SUPFAM" id="SSF52047">
    <property type="entry name" value="RNI-like"/>
    <property type="match status" value="1"/>
</dbReference>
<organism evidence="2 3">
    <name type="scientific">Mycena albidolilacea</name>
    <dbReference type="NCBI Taxonomy" id="1033008"/>
    <lineage>
        <taxon>Eukaryota</taxon>
        <taxon>Fungi</taxon>
        <taxon>Dikarya</taxon>
        <taxon>Basidiomycota</taxon>
        <taxon>Agaricomycotina</taxon>
        <taxon>Agaricomycetes</taxon>
        <taxon>Agaricomycetidae</taxon>
        <taxon>Agaricales</taxon>
        <taxon>Marasmiineae</taxon>
        <taxon>Mycenaceae</taxon>
        <taxon>Mycena</taxon>
    </lineage>
</organism>
<gene>
    <name evidence="2" type="ORF">DFH08DRAFT_998659</name>
</gene>
<protein>
    <recommendedName>
        <fullName evidence="4">F-box domain-containing protein</fullName>
    </recommendedName>
</protein>
<sequence>MASYPAHVLHSARMAPEAPKRLQPAMPCPDCSKIHPIRAGLIPSPFESVIAQQSWPTALETAAIRDFTRDIDAEMAWRELAVDRLLCELAELRRRSEQHKALIAPIRRVPPEIMAEIFLQLTAIGAEERYPFAYNSYNRFKKERLIRPILHAAPLIFREISREWRDIALSVPSLWNSLSLTCTNDKIQSSISLCDMWLKRSGSLPLSIQIYRPYHRDAVPQEVVGHYQDLLRVILPYAERWRLFHLSEIPLSCDRILRDLLPESVPILEDLGVSHHTESADSTPWEGLRTAPKLRVLYFDTICGTEAGQWLSFPWSHLTHIDVRRCSVYDYLHILRAASAAVVCAFTVELDSSSDHSPVSHSGLQTLKIENRLTCPQLSLLEIETEQEPSTPHGGLPSFIARSGATIQNFSLSGTTLNDTEFMACLSGMPQLRHLDVSEFSSSQFTNEVWESLTWRPDSPSPLIPDLESLHFAGGNNCSHEAVAQMLESRVRSDKPSLKTVYLSFFRNASDSVWERFVAFQKLGLNITLDMTFAESDEGSEISDAEIGGSDSDAESGDSEDYGDSEGEDA</sequence>
<evidence type="ECO:0000313" key="3">
    <source>
        <dbReference type="Proteomes" id="UP001218218"/>
    </source>
</evidence>